<evidence type="ECO:0000313" key="2">
    <source>
        <dbReference type="EMBL" id="AOS63437.1"/>
    </source>
</evidence>
<dbReference type="GO" id="GO:0046872">
    <property type="term" value="F:metal ion binding"/>
    <property type="evidence" value="ECO:0007669"/>
    <property type="project" value="InterPro"/>
</dbReference>
<dbReference type="AlphaFoldDB" id="A0AAC9MYX0"/>
<dbReference type="Pfam" id="PF11716">
    <property type="entry name" value="MDMPI_N"/>
    <property type="match status" value="1"/>
</dbReference>
<dbReference type="Proteomes" id="UP000095210">
    <property type="component" value="Chromosome"/>
</dbReference>
<dbReference type="NCBIfam" id="TIGR03083">
    <property type="entry name" value="maleylpyruvate isomerase family mycothiol-dependent enzyme"/>
    <property type="match status" value="1"/>
</dbReference>
<accession>A0AAC9MYX0</accession>
<dbReference type="InterPro" id="IPR034660">
    <property type="entry name" value="DinB/YfiT-like"/>
</dbReference>
<protein>
    <submittedName>
        <fullName evidence="2">TIGR03086 family protein</fullName>
    </submittedName>
</protein>
<keyword evidence="3" id="KW-1185">Reference proteome</keyword>
<dbReference type="InterPro" id="IPR017517">
    <property type="entry name" value="Maleyloyr_isom"/>
</dbReference>
<name>A0AAC9MYX0_9PSEU</name>
<organism evidence="2 3">
    <name type="scientific">Actinoalloteichus hymeniacidonis</name>
    <dbReference type="NCBI Taxonomy" id="340345"/>
    <lineage>
        <taxon>Bacteria</taxon>
        <taxon>Bacillati</taxon>
        <taxon>Actinomycetota</taxon>
        <taxon>Actinomycetes</taxon>
        <taxon>Pseudonocardiales</taxon>
        <taxon>Pseudonocardiaceae</taxon>
        <taxon>Actinoalloteichus</taxon>
    </lineage>
</organism>
<gene>
    <name evidence="2" type="ORF">TL08_13115</name>
</gene>
<evidence type="ECO:0000259" key="1">
    <source>
        <dbReference type="Pfam" id="PF11716"/>
    </source>
</evidence>
<reference evidence="3" key="1">
    <citation type="submission" date="2016-03" db="EMBL/GenBank/DDBJ databases">
        <title>Complete genome sequence of the type strain Actinoalloteichus hymeniacidonis DSM 45092.</title>
        <authorList>
            <person name="Schaffert L."/>
            <person name="Albersmeier A."/>
            <person name="Winkler A."/>
            <person name="Kalinowski J."/>
            <person name="Zotchev S."/>
            <person name="Ruckert C."/>
        </authorList>
    </citation>
    <scope>NUCLEOTIDE SEQUENCE [LARGE SCALE GENOMIC DNA]</scope>
    <source>
        <strain evidence="3">HPA177(T) (DSM 45092(T))</strain>
    </source>
</reference>
<dbReference type="InterPro" id="IPR024344">
    <property type="entry name" value="MDMPI_metal-binding"/>
</dbReference>
<dbReference type="KEGG" id="ahm:TL08_13115"/>
<dbReference type="SUPFAM" id="SSF109854">
    <property type="entry name" value="DinB/YfiT-like putative metalloenzymes"/>
    <property type="match status" value="1"/>
</dbReference>
<feature type="domain" description="Mycothiol-dependent maleylpyruvate isomerase metal-binding" evidence="1">
    <location>
        <begin position="8"/>
        <end position="129"/>
    </location>
</feature>
<dbReference type="EMBL" id="CP014859">
    <property type="protein sequence ID" value="AOS63437.1"/>
    <property type="molecule type" value="Genomic_DNA"/>
</dbReference>
<proteinExistence type="predicted"/>
<dbReference type="InterPro" id="IPR017520">
    <property type="entry name" value="CHP03086"/>
</dbReference>
<evidence type="ECO:0000313" key="3">
    <source>
        <dbReference type="Proteomes" id="UP000095210"/>
    </source>
</evidence>
<sequence>MDQQDARRRAIAEFDRRVRAVPADRWDAPTPCSEWTVRDLVAHLVVEQLWVPPLLSGATIDEVGDRFDGDQLGSEPVAVWSRAIAAADDAWSAPGAMDGMVHTGAGIIPAREYGWQMIDDMTVHAWDLAVGIGADESLDPELVAAVHADIRPHIDDWRQAGLLAPAVPAPRGAGEQETMLAWLGRRP</sequence>
<dbReference type="Gene3D" id="1.20.120.450">
    <property type="entry name" value="dinb family like domain"/>
    <property type="match status" value="1"/>
</dbReference>
<dbReference type="RefSeq" id="WP_069849208.1">
    <property type="nucleotide sequence ID" value="NZ_CP014859.1"/>
</dbReference>
<dbReference type="NCBIfam" id="TIGR03086">
    <property type="entry name" value="TIGR03086 family metal-binding protein"/>
    <property type="match status" value="1"/>
</dbReference>